<name>A0A6C0JCL4_9ZZZZ</name>
<accession>A0A6C0JCL4</accession>
<organism evidence="2">
    <name type="scientific">viral metagenome</name>
    <dbReference type="NCBI Taxonomy" id="1070528"/>
    <lineage>
        <taxon>unclassified sequences</taxon>
        <taxon>metagenomes</taxon>
        <taxon>organismal metagenomes</taxon>
    </lineage>
</organism>
<dbReference type="AlphaFoldDB" id="A0A6C0JCL4"/>
<protein>
    <submittedName>
        <fullName evidence="2">Uncharacterized protein</fullName>
    </submittedName>
</protein>
<sequence length="182" mass="21829">MDLSQNNQVDLLYLTNPNFKIKYNKEKIRLINDEDIKFYRKRILQDTKAHLRGHTETLDITNAFERFAMELINYYKFIDKQKLIQEEYKNLPKKISKKPENFKLLEENELIMNKPSVIKKTIKDFIPIVVRERSHRKIVIPKVKTYDLKNIKNREKEKSNQFITDGKKTEKGKNEKGKNEKG</sequence>
<evidence type="ECO:0000313" key="2">
    <source>
        <dbReference type="EMBL" id="QHU02476.1"/>
    </source>
</evidence>
<evidence type="ECO:0000256" key="1">
    <source>
        <dbReference type="SAM" id="MobiDB-lite"/>
    </source>
</evidence>
<feature type="region of interest" description="Disordered" evidence="1">
    <location>
        <begin position="157"/>
        <end position="182"/>
    </location>
</feature>
<reference evidence="2" key="1">
    <citation type="journal article" date="2020" name="Nature">
        <title>Giant virus diversity and host interactions through global metagenomics.</title>
        <authorList>
            <person name="Schulz F."/>
            <person name="Roux S."/>
            <person name="Paez-Espino D."/>
            <person name="Jungbluth S."/>
            <person name="Walsh D.A."/>
            <person name="Denef V.J."/>
            <person name="McMahon K.D."/>
            <person name="Konstantinidis K.T."/>
            <person name="Eloe-Fadrosh E.A."/>
            <person name="Kyrpides N.C."/>
            <person name="Woyke T."/>
        </authorList>
    </citation>
    <scope>NUCLEOTIDE SEQUENCE</scope>
    <source>
        <strain evidence="2">GVMAG-M-3300025880-75</strain>
    </source>
</reference>
<proteinExistence type="predicted"/>
<dbReference type="EMBL" id="MN740359">
    <property type="protein sequence ID" value="QHU02476.1"/>
    <property type="molecule type" value="Genomic_DNA"/>
</dbReference>